<dbReference type="Proteomes" id="UP000039865">
    <property type="component" value="Unassembled WGS sequence"/>
</dbReference>
<evidence type="ECO:0000256" key="10">
    <source>
        <dbReference type="SAM" id="MobiDB-lite"/>
    </source>
</evidence>
<evidence type="ECO:0000256" key="8">
    <source>
        <dbReference type="ARBA" id="ARBA00036943"/>
    </source>
</evidence>
<evidence type="ECO:0000259" key="11">
    <source>
        <dbReference type="Pfam" id="PF01416"/>
    </source>
</evidence>
<dbReference type="InterPro" id="IPR001406">
    <property type="entry name" value="PsdUridine_synth_TruA"/>
</dbReference>
<keyword evidence="13" id="KW-1185">Reference proteome</keyword>
<dbReference type="FunFam" id="3.30.70.660:FF:000002">
    <property type="entry name" value="tRNA pseudouridine synthase"/>
    <property type="match status" value="1"/>
</dbReference>
<dbReference type="FunFam" id="3.30.70.580:FF:000002">
    <property type="entry name" value="tRNA pseudouridine synthase"/>
    <property type="match status" value="1"/>
</dbReference>
<comment type="catalytic activity">
    <reaction evidence="9">
        <text>uridine(38/39/40) in tRNA = pseudouridine(38/39/40) in tRNA</text>
        <dbReference type="Rhea" id="RHEA:22376"/>
        <dbReference type="Rhea" id="RHEA-COMP:10085"/>
        <dbReference type="Rhea" id="RHEA-COMP:10087"/>
        <dbReference type="ChEBI" id="CHEBI:65314"/>
        <dbReference type="ChEBI" id="CHEBI:65315"/>
        <dbReference type="EC" id="5.4.99.12"/>
    </reaction>
</comment>
<dbReference type="Gene3D" id="3.30.70.580">
    <property type="entry name" value="Pseudouridine synthase I, catalytic domain, N-terminal subdomain"/>
    <property type="match status" value="1"/>
</dbReference>
<feature type="compositionally biased region" description="Basic and acidic residues" evidence="10">
    <location>
        <begin position="1"/>
        <end position="18"/>
    </location>
</feature>
<dbReference type="EC" id="5.4.99.12" evidence="9"/>
<dbReference type="OrthoDB" id="10256309at2759"/>
<dbReference type="InterPro" id="IPR020103">
    <property type="entry name" value="PsdUridine_synth_cat_dom_sf"/>
</dbReference>
<comment type="catalytic activity">
    <reaction evidence="8">
        <text>a uridine in tRNA = a pseudouridine in tRNA</text>
        <dbReference type="Rhea" id="RHEA:54572"/>
        <dbReference type="Rhea" id="RHEA-COMP:13339"/>
        <dbReference type="Rhea" id="RHEA-COMP:13934"/>
        <dbReference type="ChEBI" id="CHEBI:65314"/>
        <dbReference type="ChEBI" id="CHEBI:65315"/>
    </reaction>
</comment>
<feature type="domain" description="Pseudouridine synthase I TruA alpha/beta" evidence="11">
    <location>
        <begin position="308"/>
        <end position="423"/>
    </location>
</feature>
<feature type="region of interest" description="Disordered" evidence="10">
    <location>
        <begin position="210"/>
        <end position="261"/>
    </location>
</feature>
<evidence type="ECO:0000256" key="2">
    <source>
        <dbReference type="ARBA" id="ARBA00004123"/>
    </source>
</evidence>
<name>A0A078ARJ4_STYLE</name>
<protein>
    <recommendedName>
        <fullName evidence="9">tRNA pseudouridine synthase</fullName>
        <ecNumber evidence="9">5.4.99.12</ecNumber>
    </recommendedName>
</protein>
<comment type="subcellular location">
    <subcellularLocation>
        <location evidence="2">Nucleus</location>
    </subcellularLocation>
</comment>
<comment type="similarity">
    <text evidence="3 9">Belongs to the tRNA pseudouridine synthase TruA family.</text>
</comment>
<keyword evidence="4" id="KW-0507">mRNA processing</keyword>
<dbReference type="GO" id="GO:0003723">
    <property type="term" value="F:RNA binding"/>
    <property type="evidence" value="ECO:0007669"/>
    <property type="project" value="InterPro"/>
</dbReference>
<feature type="compositionally biased region" description="Basic and acidic residues" evidence="10">
    <location>
        <begin position="219"/>
        <end position="237"/>
    </location>
</feature>
<dbReference type="OMA" id="EMNNGEG"/>
<dbReference type="GO" id="GO:1990481">
    <property type="term" value="P:mRNA pseudouridine synthesis"/>
    <property type="evidence" value="ECO:0007669"/>
    <property type="project" value="TreeGrafter"/>
</dbReference>
<dbReference type="InterPro" id="IPR020094">
    <property type="entry name" value="TruA/RsuA/RluB/E/F_N"/>
</dbReference>
<keyword evidence="6 9" id="KW-0413">Isomerase</keyword>
<feature type="region of interest" description="Disordered" evidence="10">
    <location>
        <begin position="1"/>
        <end position="53"/>
    </location>
</feature>
<organism evidence="12 13">
    <name type="scientific">Stylonychia lemnae</name>
    <name type="common">Ciliate</name>
    <dbReference type="NCBI Taxonomy" id="5949"/>
    <lineage>
        <taxon>Eukaryota</taxon>
        <taxon>Sar</taxon>
        <taxon>Alveolata</taxon>
        <taxon>Ciliophora</taxon>
        <taxon>Intramacronucleata</taxon>
        <taxon>Spirotrichea</taxon>
        <taxon>Stichotrichia</taxon>
        <taxon>Sporadotrichida</taxon>
        <taxon>Oxytrichidae</taxon>
        <taxon>Stylonychinae</taxon>
        <taxon>Stylonychia</taxon>
    </lineage>
</organism>
<evidence type="ECO:0000256" key="3">
    <source>
        <dbReference type="ARBA" id="ARBA00009375"/>
    </source>
</evidence>
<dbReference type="GO" id="GO:0160147">
    <property type="term" value="F:tRNA pseudouridine(38-40) synthase activity"/>
    <property type="evidence" value="ECO:0007669"/>
    <property type="project" value="UniProtKB-EC"/>
</dbReference>
<feature type="compositionally biased region" description="Basic and acidic residues" evidence="10">
    <location>
        <begin position="39"/>
        <end position="53"/>
    </location>
</feature>
<dbReference type="PANTHER" id="PTHR11142:SF4">
    <property type="entry name" value="PSEUDOURIDYLATE SYNTHASE 1 HOMOLOG"/>
    <property type="match status" value="1"/>
</dbReference>
<dbReference type="InterPro" id="IPR020097">
    <property type="entry name" value="PsdUridine_synth_TruA_a/b_dom"/>
</dbReference>
<accession>A0A078ARJ4</accession>
<dbReference type="InterPro" id="IPR020095">
    <property type="entry name" value="PsdUridine_synth_TruA_C"/>
</dbReference>
<evidence type="ECO:0000256" key="9">
    <source>
        <dbReference type="RuleBase" id="RU003792"/>
    </source>
</evidence>
<dbReference type="EMBL" id="CCKQ01013422">
    <property type="protein sequence ID" value="CDW85085.1"/>
    <property type="molecule type" value="Genomic_DNA"/>
</dbReference>
<keyword evidence="7" id="KW-0539">Nucleus</keyword>
<evidence type="ECO:0000256" key="1">
    <source>
        <dbReference type="ARBA" id="ARBA00001166"/>
    </source>
</evidence>
<evidence type="ECO:0000313" key="13">
    <source>
        <dbReference type="Proteomes" id="UP000039865"/>
    </source>
</evidence>
<evidence type="ECO:0000256" key="6">
    <source>
        <dbReference type="ARBA" id="ARBA00023235"/>
    </source>
</evidence>
<dbReference type="GO" id="GO:0006397">
    <property type="term" value="P:mRNA processing"/>
    <property type="evidence" value="ECO:0007669"/>
    <property type="project" value="UniProtKB-KW"/>
</dbReference>
<dbReference type="GO" id="GO:0005634">
    <property type="term" value="C:nucleus"/>
    <property type="evidence" value="ECO:0007669"/>
    <property type="project" value="UniProtKB-SubCell"/>
</dbReference>
<evidence type="ECO:0000256" key="7">
    <source>
        <dbReference type="ARBA" id="ARBA00023242"/>
    </source>
</evidence>
<dbReference type="PANTHER" id="PTHR11142">
    <property type="entry name" value="PSEUDOURIDYLATE SYNTHASE"/>
    <property type="match status" value="1"/>
</dbReference>
<evidence type="ECO:0000313" key="12">
    <source>
        <dbReference type="EMBL" id="CDW85085.1"/>
    </source>
</evidence>
<feature type="compositionally biased region" description="Polar residues" evidence="10">
    <location>
        <begin position="19"/>
        <end position="32"/>
    </location>
</feature>
<dbReference type="InParanoid" id="A0A078ARJ4"/>
<dbReference type="SUPFAM" id="SSF55120">
    <property type="entry name" value="Pseudouridine synthase"/>
    <property type="match status" value="1"/>
</dbReference>
<dbReference type="Gene3D" id="3.30.70.660">
    <property type="entry name" value="Pseudouridine synthase I, catalytic domain, C-terminal subdomain"/>
    <property type="match status" value="1"/>
</dbReference>
<gene>
    <name evidence="12" type="primary">Contig394.g434</name>
    <name evidence="12" type="ORF">STYLEM_14155</name>
</gene>
<evidence type="ECO:0000256" key="4">
    <source>
        <dbReference type="ARBA" id="ARBA00022664"/>
    </source>
</evidence>
<dbReference type="AlphaFoldDB" id="A0A078ARJ4"/>
<dbReference type="GO" id="GO:0031119">
    <property type="term" value="P:tRNA pseudouridine synthesis"/>
    <property type="evidence" value="ECO:0007669"/>
    <property type="project" value="TreeGrafter"/>
</dbReference>
<comment type="catalytic activity">
    <reaction evidence="1">
        <text>a uridine in mRNA = a pseudouridine in mRNA</text>
        <dbReference type="Rhea" id="RHEA:56644"/>
        <dbReference type="Rhea" id="RHEA-COMP:14658"/>
        <dbReference type="Rhea" id="RHEA-COMP:14659"/>
        <dbReference type="ChEBI" id="CHEBI:65314"/>
        <dbReference type="ChEBI" id="CHEBI:65315"/>
    </reaction>
</comment>
<evidence type="ECO:0000256" key="5">
    <source>
        <dbReference type="ARBA" id="ARBA00022694"/>
    </source>
</evidence>
<dbReference type="Pfam" id="PF01416">
    <property type="entry name" value="PseudoU_synth_1"/>
    <property type="match status" value="1"/>
</dbReference>
<keyword evidence="5 9" id="KW-0819">tRNA processing</keyword>
<sequence length="497" mass="58602">MKRQADQELDSLEKEVNRKSTLPNDNDLQQQDGAVESKVNQEKKEDAEEGKNDKMSLPKCRVALIVGYNGSNFCGSQKQIKQLVKVFRNPDVRSVEEEIEKALYRLGAISDYNYGDLKKIGWNRATRTDKRVHAIQNCFSCKIHISKDENEDEEYRKKLNQELPEDIKVFAIIRPTNRFNTKLNADDREYSYFLPTFMFKSMKDGWYGSGLNRKQKGNKTGEESKNQETNQEEEKKTSGIKIIRKDHRQNKEGGDDEEHFDNDHDAQYQDLYLFRNIDHIPKEEFASLYAYRLSDENKQRVQQLFTMFMGSKKYHNYTKQIRAHQMAAQRFMMILKAEDFMYVNYETNELTNKEDPKAIEFIHFFLKGQSFLYNQIRKMIGVMIQVFRGDLDDKFIPNSQRDNVVNVALAPGDGLLLEKVCYEKYNANKRDIKNDIFIKYVAAHQEVKEFREQLVRHIAQREIADKAFTKWLSQFDDYSEDYYIDKPPQAAELKIRL</sequence>
<proteinExistence type="inferred from homology"/>
<reference evidence="12 13" key="1">
    <citation type="submission" date="2014-06" db="EMBL/GenBank/DDBJ databases">
        <authorList>
            <person name="Swart Estienne"/>
        </authorList>
    </citation>
    <scope>NUCLEOTIDE SEQUENCE [LARGE SCALE GENOMIC DNA]</scope>
    <source>
        <strain evidence="12 13">130c</strain>
    </source>
</reference>